<feature type="region of interest" description="Disordered" evidence="1">
    <location>
        <begin position="92"/>
        <end position="112"/>
    </location>
</feature>
<feature type="region of interest" description="Disordered" evidence="1">
    <location>
        <begin position="1"/>
        <end position="23"/>
    </location>
</feature>
<feature type="compositionally biased region" description="Basic and acidic residues" evidence="1">
    <location>
        <begin position="61"/>
        <end position="76"/>
    </location>
</feature>
<name>A0A1B6JNQ9_9HEMI</name>
<feature type="non-terminal residue" evidence="2">
    <location>
        <position position="112"/>
    </location>
</feature>
<dbReference type="EMBL" id="GECU01007213">
    <property type="protein sequence ID" value="JAT00494.1"/>
    <property type="molecule type" value="Transcribed_RNA"/>
</dbReference>
<proteinExistence type="predicted"/>
<feature type="region of interest" description="Disordered" evidence="1">
    <location>
        <begin position="35"/>
        <end position="76"/>
    </location>
</feature>
<sequence>QLCQNQPEGARAAPGGLQPLRAERRARVRVPALEEENALLPVHPLARGPSQHRNPAGDGEQSARRQEQAVDQRELEQARRLAAQLRRGALRVLRPRDDHGQEQQQVQVFRQL</sequence>
<protein>
    <submittedName>
        <fullName evidence="2">Uncharacterized protein</fullName>
    </submittedName>
</protein>
<feature type="compositionally biased region" description="Low complexity" evidence="1">
    <location>
        <begin position="102"/>
        <end position="112"/>
    </location>
</feature>
<evidence type="ECO:0000313" key="2">
    <source>
        <dbReference type="EMBL" id="JAT00494.1"/>
    </source>
</evidence>
<dbReference type="AlphaFoldDB" id="A0A1B6JNQ9"/>
<organism evidence="2">
    <name type="scientific">Homalodisca liturata</name>
    <dbReference type="NCBI Taxonomy" id="320908"/>
    <lineage>
        <taxon>Eukaryota</taxon>
        <taxon>Metazoa</taxon>
        <taxon>Ecdysozoa</taxon>
        <taxon>Arthropoda</taxon>
        <taxon>Hexapoda</taxon>
        <taxon>Insecta</taxon>
        <taxon>Pterygota</taxon>
        <taxon>Neoptera</taxon>
        <taxon>Paraneoptera</taxon>
        <taxon>Hemiptera</taxon>
        <taxon>Auchenorrhyncha</taxon>
        <taxon>Membracoidea</taxon>
        <taxon>Cicadellidae</taxon>
        <taxon>Cicadellinae</taxon>
        <taxon>Proconiini</taxon>
        <taxon>Homalodisca</taxon>
    </lineage>
</organism>
<evidence type="ECO:0000256" key="1">
    <source>
        <dbReference type="SAM" id="MobiDB-lite"/>
    </source>
</evidence>
<feature type="non-terminal residue" evidence="2">
    <location>
        <position position="1"/>
    </location>
</feature>
<reference evidence="2" key="1">
    <citation type="submission" date="2015-11" db="EMBL/GenBank/DDBJ databases">
        <title>De novo transcriptome assembly of four potential Pierce s Disease insect vectors from Arizona vineyards.</title>
        <authorList>
            <person name="Tassone E.E."/>
        </authorList>
    </citation>
    <scope>NUCLEOTIDE SEQUENCE</scope>
</reference>
<gene>
    <name evidence="2" type="ORF">g.56173</name>
</gene>
<accession>A0A1B6JNQ9</accession>